<gene>
    <name evidence="5" type="ORF">KCU98_g15896</name>
</gene>
<sequence>MASMASGPTHPFTCNTCQVAFRSSDLQRTHMQSDWHRYNLKRRVASLPPLTSEVFAEKVLANKASAAATAARASFEKVCSACQKTYFSENAYANHLGSQKHRQQLARMHMRDADDASSVMSSTFSLGEPLETASNVETASVASVATERDTDLAQITDGVQQANIADDDSSSRAPSAAADTDDMVEVLLNQCLF</sequence>
<dbReference type="InterPro" id="IPR036236">
    <property type="entry name" value="Znf_C2H2_sf"/>
</dbReference>
<evidence type="ECO:0000256" key="3">
    <source>
        <dbReference type="ARBA" id="ARBA00034126"/>
    </source>
</evidence>
<dbReference type="AlphaFoldDB" id="A0A9P8JKY8"/>
<feature type="domain" description="C2H2-type" evidence="4">
    <location>
        <begin position="14"/>
        <end position="36"/>
    </location>
</feature>
<dbReference type="EMBL" id="JAHFXS010003482">
    <property type="protein sequence ID" value="KAG9968185.1"/>
    <property type="molecule type" value="Genomic_DNA"/>
</dbReference>
<keyword evidence="6" id="KW-1185">Reference proteome</keyword>
<feature type="non-terminal residue" evidence="5">
    <location>
        <position position="1"/>
    </location>
</feature>
<dbReference type="Proteomes" id="UP000729357">
    <property type="component" value="Unassembled WGS sequence"/>
</dbReference>
<dbReference type="InterPro" id="IPR003604">
    <property type="entry name" value="Matrin/U1-like-C_Znf_C2H2"/>
</dbReference>
<comment type="caution">
    <text evidence="5">The sequence shown here is derived from an EMBL/GenBank/DDBJ whole genome shotgun (WGS) entry which is preliminary data.</text>
</comment>
<dbReference type="PANTHER" id="PTHR13182">
    <property type="entry name" value="ZINC FINGER PROTEIN 622"/>
    <property type="match status" value="1"/>
</dbReference>
<reference evidence="5" key="1">
    <citation type="journal article" date="2021" name="J Fungi (Basel)">
        <title>Virulence traits and population genomics of the black yeast Aureobasidium melanogenum.</title>
        <authorList>
            <person name="Cernosa A."/>
            <person name="Sun X."/>
            <person name="Gostincar C."/>
            <person name="Fang C."/>
            <person name="Gunde-Cimerman N."/>
            <person name="Song Z."/>
        </authorList>
    </citation>
    <scope>NUCLEOTIDE SEQUENCE</scope>
    <source>
        <strain evidence="5">EXF-9298</strain>
    </source>
</reference>
<keyword evidence="2" id="KW-0862">Zinc</keyword>
<dbReference type="SMART" id="SM00451">
    <property type="entry name" value="ZnF_U1"/>
    <property type="match status" value="2"/>
</dbReference>
<dbReference type="InterPro" id="IPR013087">
    <property type="entry name" value="Znf_C2H2_type"/>
</dbReference>
<keyword evidence="1" id="KW-0690">Ribosome biogenesis</keyword>
<dbReference type="SUPFAM" id="SSF57667">
    <property type="entry name" value="beta-beta-alpha zinc fingers"/>
    <property type="match status" value="2"/>
</dbReference>
<dbReference type="GO" id="GO:0008270">
    <property type="term" value="F:zinc ion binding"/>
    <property type="evidence" value="ECO:0007669"/>
    <property type="project" value="UniProtKB-KW"/>
</dbReference>
<dbReference type="SMART" id="SM00355">
    <property type="entry name" value="ZnF_C2H2"/>
    <property type="match status" value="2"/>
</dbReference>
<evidence type="ECO:0000313" key="5">
    <source>
        <dbReference type="EMBL" id="KAG9968185.1"/>
    </source>
</evidence>
<name>A0A9P8JKY8_AURME</name>
<keyword evidence="2" id="KW-0863">Zinc-finger</keyword>
<dbReference type="InterPro" id="IPR040025">
    <property type="entry name" value="Znf622/Rei1/Reh1"/>
</dbReference>
<dbReference type="GO" id="GO:0003676">
    <property type="term" value="F:nucleic acid binding"/>
    <property type="evidence" value="ECO:0007669"/>
    <property type="project" value="InterPro"/>
</dbReference>
<evidence type="ECO:0000313" key="6">
    <source>
        <dbReference type="Proteomes" id="UP000729357"/>
    </source>
</evidence>
<keyword evidence="2" id="KW-0479">Metal-binding</keyword>
<dbReference type="Gene3D" id="3.30.160.60">
    <property type="entry name" value="Classic Zinc Finger"/>
    <property type="match status" value="1"/>
</dbReference>
<dbReference type="GO" id="GO:0030687">
    <property type="term" value="C:preribosome, large subunit precursor"/>
    <property type="evidence" value="ECO:0007669"/>
    <property type="project" value="TreeGrafter"/>
</dbReference>
<comment type="similarity">
    <text evidence="3">Belongs to the REI1 family.</text>
</comment>
<dbReference type="PANTHER" id="PTHR13182:SF8">
    <property type="entry name" value="CYTOPLASMIC 60S SUBUNIT BIOGENESIS FACTOR ZNF622"/>
    <property type="match status" value="1"/>
</dbReference>
<dbReference type="GO" id="GO:0042273">
    <property type="term" value="P:ribosomal large subunit biogenesis"/>
    <property type="evidence" value="ECO:0007669"/>
    <property type="project" value="TreeGrafter"/>
</dbReference>
<evidence type="ECO:0000259" key="4">
    <source>
        <dbReference type="PROSITE" id="PS00028"/>
    </source>
</evidence>
<dbReference type="Pfam" id="PF12874">
    <property type="entry name" value="zf-met"/>
    <property type="match status" value="1"/>
</dbReference>
<dbReference type="PROSITE" id="PS00028">
    <property type="entry name" value="ZINC_FINGER_C2H2_1"/>
    <property type="match status" value="1"/>
</dbReference>
<reference evidence="5" key="2">
    <citation type="submission" date="2021-08" db="EMBL/GenBank/DDBJ databases">
        <authorList>
            <person name="Gostincar C."/>
            <person name="Sun X."/>
            <person name="Song Z."/>
            <person name="Gunde-Cimerman N."/>
        </authorList>
    </citation>
    <scope>NUCLEOTIDE SEQUENCE</scope>
    <source>
        <strain evidence="5">EXF-9298</strain>
    </source>
</reference>
<organism evidence="5 6">
    <name type="scientific">Aureobasidium melanogenum</name>
    <name type="common">Aureobasidium pullulans var. melanogenum</name>
    <dbReference type="NCBI Taxonomy" id="46634"/>
    <lineage>
        <taxon>Eukaryota</taxon>
        <taxon>Fungi</taxon>
        <taxon>Dikarya</taxon>
        <taxon>Ascomycota</taxon>
        <taxon>Pezizomycotina</taxon>
        <taxon>Dothideomycetes</taxon>
        <taxon>Dothideomycetidae</taxon>
        <taxon>Dothideales</taxon>
        <taxon>Saccotheciaceae</taxon>
        <taxon>Aureobasidium</taxon>
    </lineage>
</organism>
<evidence type="ECO:0000256" key="1">
    <source>
        <dbReference type="ARBA" id="ARBA00022517"/>
    </source>
</evidence>
<proteinExistence type="inferred from homology"/>
<accession>A0A9P8JKY8</accession>
<protein>
    <recommendedName>
        <fullName evidence="4">C2H2-type domain-containing protein</fullName>
    </recommendedName>
</protein>
<evidence type="ECO:0000256" key="2">
    <source>
        <dbReference type="ARBA" id="ARBA00022771"/>
    </source>
</evidence>